<keyword evidence="2" id="KW-1185">Reference proteome</keyword>
<evidence type="ECO:0000313" key="1">
    <source>
        <dbReference type="EMBL" id="KAK3852717.1"/>
    </source>
</evidence>
<evidence type="ECO:0000313" key="2">
    <source>
        <dbReference type="Proteomes" id="UP001286313"/>
    </source>
</evidence>
<name>A0AAE1EHR9_PETCI</name>
<accession>A0AAE1EHR9</accession>
<sequence>MHKDDAGHRYLQNVVRNSKVHLQCIQHPRCKGRAVCSELAGVIREIQLLNHEADDCIATDLKNVLKRKAAEQVGSTSN</sequence>
<dbReference type="Proteomes" id="UP001286313">
    <property type="component" value="Unassembled WGS sequence"/>
</dbReference>
<dbReference type="EMBL" id="JAWQEG010007277">
    <property type="protein sequence ID" value="KAK3852717.1"/>
    <property type="molecule type" value="Genomic_DNA"/>
</dbReference>
<comment type="caution">
    <text evidence="1">The sequence shown here is derived from an EMBL/GenBank/DDBJ whole genome shotgun (WGS) entry which is preliminary data.</text>
</comment>
<organism evidence="1 2">
    <name type="scientific">Petrolisthes cinctipes</name>
    <name type="common">Flat porcelain crab</name>
    <dbReference type="NCBI Taxonomy" id="88211"/>
    <lineage>
        <taxon>Eukaryota</taxon>
        <taxon>Metazoa</taxon>
        <taxon>Ecdysozoa</taxon>
        <taxon>Arthropoda</taxon>
        <taxon>Crustacea</taxon>
        <taxon>Multicrustacea</taxon>
        <taxon>Malacostraca</taxon>
        <taxon>Eumalacostraca</taxon>
        <taxon>Eucarida</taxon>
        <taxon>Decapoda</taxon>
        <taxon>Pleocyemata</taxon>
        <taxon>Anomura</taxon>
        <taxon>Galatheoidea</taxon>
        <taxon>Porcellanidae</taxon>
        <taxon>Petrolisthes</taxon>
    </lineage>
</organism>
<dbReference type="AlphaFoldDB" id="A0AAE1EHR9"/>
<proteinExistence type="predicted"/>
<gene>
    <name evidence="1" type="ORF">Pcinc_040706</name>
</gene>
<protein>
    <submittedName>
        <fullName evidence="1">Uncharacterized protein</fullName>
    </submittedName>
</protein>
<reference evidence="1" key="1">
    <citation type="submission" date="2023-10" db="EMBL/GenBank/DDBJ databases">
        <title>Genome assemblies of two species of porcelain crab, Petrolisthes cinctipes and Petrolisthes manimaculis (Anomura: Porcellanidae).</title>
        <authorList>
            <person name="Angst P."/>
        </authorList>
    </citation>
    <scope>NUCLEOTIDE SEQUENCE</scope>
    <source>
        <strain evidence="1">PB745_01</strain>
        <tissue evidence="1">Gill</tissue>
    </source>
</reference>